<dbReference type="PANTHER" id="PTHR33680:SF11">
    <property type="match status" value="1"/>
</dbReference>
<gene>
    <name evidence="8" type="ORF">POTOM_033328</name>
</gene>
<protein>
    <recommendedName>
        <fullName evidence="10">CCHC-type domain-containing protein</fullName>
    </recommendedName>
</protein>
<evidence type="ECO:0000256" key="2">
    <source>
        <dbReference type="ARBA" id="ARBA00022771"/>
    </source>
</evidence>
<evidence type="ECO:0000259" key="6">
    <source>
        <dbReference type="PROSITE" id="PS50158"/>
    </source>
</evidence>
<keyword evidence="2 4" id="KW-0863">Zinc-finger</keyword>
<dbReference type="GO" id="GO:0008270">
    <property type="term" value="F:zinc ion binding"/>
    <property type="evidence" value="ECO:0007669"/>
    <property type="project" value="UniProtKB-KW"/>
</dbReference>
<feature type="region of interest" description="Disordered" evidence="5">
    <location>
        <begin position="331"/>
        <end position="359"/>
    </location>
</feature>
<dbReference type="OrthoDB" id="848886at2759"/>
<dbReference type="Pfam" id="PF06839">
    <property type="entry name" value="Zn_ribbon_GRF"/>
    <property type="match status" value="2"/>
</dbReference>
<evidence type="ECO:0000313" key="9">
    <source>
        <dbReference type="Proteomes" id="UP000886885"/>
    </source>
</evidence>
<keyword evidence="9" id="KW-1185">Reference proteome</keyword>
<feature type="domain" description="CCHC-type" evidence="6">
    <location>
        <begin position="39"/>
        <end position="53"/>
    </location>
</feature>
<dbReference type="PROSITE" id="PS51999">
    <property type="entry name" value="ZF_GRF"/>
    <property type="match status" value="2"/>
</dbReference>
<organism evidence="8 9">
    <name type="scientific">Populus tomentosa</name>
    <name type="common">Chinese white poplar</name>
    <dbReference type="NCBI Taxonomy" id="118781"/>
    <lineage>
        <taxon>Eukaryota</taxon>
        <taxon>Viridiplantae</taxon>
        <taxon>Streptophyta</taxon>
        <taxon>Embryophyta</taxon>
        <taxon>Tracheophyta</taxon>
        <taxon>Spermatophyta</taxon>
        <taxon>Magnoliopsida</taxon>
        <taxon>eudicotyledons</taxon>
        <taxon>Gunneridae</taxon>
        <taxon>Pentapetalae</taxon>
        <taxon>rosids</taxon>
        <taxon>fabids</taxon>
        <taxon>Malpighiales</taxon>
        <taxon>Salicaceae</taxon>
        <taxon>Saliceae</taxon>
        <taxon>Populus</taxon>
    </lineage>
</organism>
<reference evidence="8" key="1">
    <citation type="journal article" date="2020" name="bioRxiv">
        <title>Hybrid origin of Populus tomentosa Carr. identified through genome sequencing and phylogenomic analysis.</title>
        <authorList>
            <person name="An X."/>
            <person name="Gao K."/>
            <person name="Chen Z."/>
            <person name="Li J."/>
            <person name="Yang X."/>
            <person name="Yang X."/>
            <person name="Zhou J."/>
            <person name="Guo T."/>
            <person name="Zhao T."/>
            <person name="Huang S."/>
            <person name="Miao D."/>
            <person name="Khan W.U."/>
            <person name="Rao P."/>
            <person name="Ye M."/>
            <person name="Lei B."/>
            <person name="Liao W."/>
            <person name="Wang J."/>
            <person name="Ji L."/>
            <person name="Li Y."/>
            <person name="Guo B."/>
            <person name="Mustafa N.S."/>
            <person name="Li S."/>
            <person name="Yun Q."/>
            <person name="Keller S.R."/>
            <person name="Mao J."/>
            <person name="Zhang R."/>
            <person name="Strauss S.H."/>
        </authorList>
    </citation>
    <scope>NUCLEOTIDE SEQUENCE</scope>
    <source>
        <strain evidence="8">GM15</strain>
        <tissue evidence="8">Leaf</tissue>
    </source>
</reference>
<keyword evidence="1" id="KW-0479">Metal-binding</keyword>
<dbReference type="EMBL" id="JAAWWB010000017">
    <property type="protein sequence ID" value="KAG6762805.1"/>
    <property type="molecule type" value="Genomic_DNA"/>
</dbReference>
<evidence type="ECO:0008006" key="10">
    <source>
        <dbReference type="Google" id="ProtNLM"/>
    </source>
</evidence>
<dbReference type="SMART" id="SM00343">
    <property type="entry name" value="ZnF_C2HC"/>
    <property type="match status" value="1"/>
</dbReference>
<feature type="domain" description="GRF-type" evidence="7">
    <location>
        <begin position="136"/>
        <end position="179"/>
    </location>
</feature>
<evidence type="ECO:0000256" key="4">
    <source>
        <dbReference type="PROSITE-ProRule" id="PRU00047"/>
    </source>
</evidence>
<dbReference type="InterPro" id="IPR010666">
    <property type="entry name" value="Znf_GRF"/>
</dbReference>
<feature type="domain" description="GRF-type" evidence="7">
    <location>
        <begin position="83"/>
        <end position="127"/>
    </location>
</feature>
<name>A0A8X7ZGA2_POPTO</name>
<dbReference type="Pfam" id="PF00098">
    <property type="entry name" value="zf-CCHC"/>
    <property type="match status" value="1"/>
</dbReference>
<comment type="caution">
    <text evidence="8">The sequence shown here is derived from an EMBL/GenBank/DDBJ whole genome shotgun (WGS) entry which is preliminary data.</text>
</comment>
<evidence type="ECO:0000313" key="8">
    <source>
        <dbReference type="EMBL" id="KAG6762805.1"/>
    </source>
</evidence>
<evidence type="ECO:0000256" key="1">
    <source>
        <dbReference type="ARBA" id="ARBA00022723"/>
    </source>
</evidence>
<evidence type="ECO:0000259" key="7">
    <source>
        <dbReference type="PROSITE" id="PS51999"/>
    </source>
</evidence>
<feature type="compositionally biased region" description="Basic and acidic residues" evidence="5">
    <location>
        <begin position="1"/>
        <end position="12"/>
    </location>
</feature>
<evidence type="ECO:0000256" key="5">
    <source>
        <dbReference type="SAM" id="MobiDB-lite"/>
    </source>
</evidence>
<accession>A0A8X7ZGA2</accession>
<feature type="region of interest" description="Disordered" evidence="5">
    <location>
        <begin position="658"/>
        <end position="681"/>
    </location>
</feature>
<evidence type="ECO:0000256" key="3">
    <source>
        <dbReference type="ARBA" id="ARBA00022833"/>
    </source>
</evidence>
<dbReference type="Proteomes" id="UP000886885">
    <property type="component" value="Chromosome 9A"/>
</dbReference>
<sequence length="749" mass="83190">MACESHECHDSDPLSSTPPQASSSASPSPQRNPKEHDQCFMCKGLGHWSKDCPTKTPPKSLALRPGSSSSPSVQVPDLPVVRCPCGRGTCKVSTSKTVKNPGRKFYACPVDHRTSDSCGFFKWSDDIVPRFKPPMCPCGAGSCSLNIVSSGPDRGRWYFACRIKKNHGGCKFFQWADSEGNSMQKMQGDTSKGYPPRRSLFTGNNELCTEDNRSSDIDLESRMVESVENYPNSSMDSAIRKDEVLVRDLVMLDSKSWDLVSGTELQVPQLIPKPEIPCQEPELSLQISNARHSKSEGGCFDLTYWFLKEPHGTSPFDPVIEDVGDIEGLALLAGSPSNDDESDIKQGPFLQSPREDAEHPNGIFQEPSRMQTVVENSDTSKLALKTFGQGLLDILQSMDQTQYETMLKVAENTFDTLRHLSIDYASFSKAVREYIQCKSKLAGIEESMGKDFSQEEFLGHYNDKKTQFDNISQRHVEAVSAYEASENQVQALRVELSRVENATSFGIFMPLQLEKHLSFYEDEASRWKSDVSEISNQKSESERSLDAACEKMEQALELEDERDSMVYATNAALENARAQLLHLAAKGVERPNQSLNRLIIVGTITEANAATMCGPFVPPNYGYGKLGLENSGQPFIQNHGACKFFQWADSEGNNMQNMQGDESKGYPARRSSFTGNNELCTEDNRSSDIELESTMVESVENYPNSSMDSAVRKDEVLVRDLVMQDSESWDLVSGTELQAPPLIPKPEIP</sequence>
<keyword evidence="3" id="KW-0862">Zinc</keyword>
<feature type="compositionally biased region" description="Low complexity" evidence="5">
    <location>
        <begin position="15"/>
        <end position="29"/>
    </location>
</feature>
<dbReference type="AlphaFoldDB" id="A0A8X7ZGA2"/>
<dbReference type="InterPro" id="IPR001878">
    <property type="entry name" value="Znf_CCHC"/>
</dbReference>
<feature type="region of interest" description="Disordered" evidence="5">
    <location>
        <begin position="1"/>
        <end position="37"/>
    </location>
</feature>
<dbReference type="PANTHER" id="PTHR33680">
    <property type="entry name" value="OS07G0190500 PROTEIN"/>
    <property type="match status" value="1"/>
</dbReference>
<dbReference type="GO" id="GO:0003676">
    <property type="term" value="F:nucleic acid binding"/>
    <property type="evidence" value="ECO:0007669"/>
    <property type="project" value="InterPro"/>
</dbReference>
<dbReference type="PROSITE" id="PS50158">
    <property type="entry name" value="ZF_CCHC"/>
    <property type="match status" value="1"/>
</dbReference>
<proteinExistence type="predicted"/>